<comment type="caution">
    <text evidence="2">The sequence shown here is derived from an EMBL/GenBank/DDBJ whole genome shotgun (WGS) entry which is preliminary data.</text>
</comment>
<dbReference type="Proteomes" id="UP000298663">
    <property type="component" value="Unassembled WGS sequence"/>
</dbReference>
<evidence type="ECO:0000313" key="3">
    <source>
        <dbReference type="Proteomes" id="UP000298663"/>
    </source>
</evidence>
<reference evidence="2 3" key="2">
    <citation type="journal article" date="2019" name="G3 (Bethesda)">
        <title>Hybrid Assembly of the Genome of the Entomopathogenic Nematode Steinernema carpocapsae Identifies the X-Chromosome.</title>
        <authorList>
            <person name="Serra L."/>
            <person name="Macchietto M."/>
            <person name="Macias-Munoz A."/>
            <person name="McGill C.J."/>
            <person name="Rodriguez I.M."/>
            <person name="Rodriguez B."/>
            <person name="Murad R."/>
            <person name="Mortazavi A."/>
        </authorList>
    </citation>
    <scope>NUCLEOTIDE SEQUENCE [LARGE SCALE GENOMIC DNA]</scope>
    <source>
        <strain evidence="2 3">ALL</strain>
    </source>
</reference>
<evidence type="ECO:0000313" key="2">
    <source>
        <dbReference type="EMBL" id="TMS33454.1"/>
    </source>
</evidence>
<dbReference type="AlphaFoldDB" id="A0A4U8UKJ6"/>
<keyword evidence="3" id="KW-1185">Reference proteome</keyword>
<reference evidence="2 3" key="1">
    <citation type="journal article" date="2015" name="Genome Biol.">
        <title>Comparative genomics of Steinernema reveals deeply conserved gene regulatory networks.</title>
        <authorList>
            <person name="Dillman A.R."/>
            <person name="Macchietto M."/>
            <person name="Porter C.F."/>
            <person name="Rogers A."/>
            <person name="Williams B."/>
            <person name="Antoshechkin I."/>
            <person name="Lee M.M."/>
            <person name="Goodwin Z."/>
            <person name="Lu X."/>
            <person name="Lewis E.E."/>
            <person name="Goodrich-Blair H."/>
            <person name="Stock S.P."/>
            <person name="Adams B.J."/>
            <person name="Sternberg P.W."/>
            <person name="Mortazavi A."/>
        </authorList>
    </citation>
    <scope>NUCLEOTIDE SEQUENCE [LARGE SCALE GENOMIC DNA]</scope>
    <source>
        <strain evidence="2 3">ALL</strain>
    </source>
</reference>
<sequence length="164" mass="19207">MPAYTRSQARTDEINWDLHQLLEFSDTLVTRRRTTTASIAENVPLRHEITSDTTQARTADLSQWQELNDKIRELESKLDNEKKERVEAETKTEVQLKVLEEKLKELTEKMVALEGGLTKLQKENSETTKMTKGQKIIMQGELRYVKKEMWKIMMAVKREPNVEE</sequence>
<proteinExistence type="predicted"/>
<feature type="coiled-coil region" evidence="1">
    <location>
        <begin position="64"/>
        <end position="123"/>
    </location>
</feature>
<dbReference type="EMBL" id="AZBU02000001">
    <property type="protein sequence ID" value="TMS33454.1"/>
    <property type="molecule type" value="Genomic_DNA"/>
</dbReference>
<accession>A0A4U8UKJ6</accession>
<evidence type="ECO:0000256" key="1">
    <source>
        <dbReference type="SAM" id="Coils"/>
    </source>
</evidence>
<organism evidence="2 3">
    <name type="scientific">Steinernema carpocapsae</name>
    <name type="common">Entomopathogenic nematode</name>
    <dbReference type="NCBI Taxonomy" id="34508"/>
    <lineage>
        <taxon>Eukaryota</taxon>
        <taxon>Metazoa</taxon>
        <taxon>Ecdysozoa</taxon>
        <taxon>Nematoda</taxon>
        <taxon>Chromadorea</taxon>
        <taxon>Rhabditida</taxon>
        <taxon>Tylenchina</taxon>
        <taxon>Panagrolaimomorpha</taxon>
        <taxon>Strongyloidoidea</taxon>
        <taxon>Steinernematidae</taxon>
        <taxon>Steinernema</taxon>
    </lineage>
</organism>
<gene>
    <name evidence="2" type="ORF">L596_001192</name>
</gene>
<protein>
    <submittedName>
        <fullName evidence="2">Uncharacterized protein</fullName>
    </submittedName>
</protein>
<name>A0A4U8UKJ6_STECR</name>
<keyword evidence="1" id="KW-0175">Coiled coil</keyword>